<evidence type="ECO:0000313" key="6">
    <source>
        <dbReference type="EMBL" id="GLT23913.1"/>
    </source>
</evidence>
<dbReference type="PROSITE" id="PS51257">
    <property type="entry name" value="PROKAR_LIPOPROTEIN"/>
    <property type="match status" value="1"/>
</dbReference>
<evidence type="ECO:0000256" key="1">
    <source>
        <dbReference type="ARBA" id="ARBA00004442"/>
    </source>
</evidence>
<comment type="subcellular location">
    <subcellularLocation>
        <location evidence="1">Cell outer membrane</location>
    </subcellularLocation>
</comment>
<dbReference type="Gene3D" id="3.30.1330.60">
    <property type="entry name" value="OmpA-like domain"/>
    <property type="match status" value="1"/>
</dbReference>
<gene>
    <name evidence="6" type="primary">lptF</name>
    <name evidence="6" type="ORF">GCM10007933_33840</name>
</gene>
<evidence type="ECO:0000256" key="3">
    <source>
        <dbReference type="ARBA" id="ARBA00023237"/>
    </source>
</evidence>
<dbReference type="PRINTS" id="PR01021">
    <property type="entry name" value="OMPADOMAIN"/>
</dbReference>
<accession>A0ABQ6FE77</accession>
<protein>
    <submittedName>
        <fullName evidence="6">Porin</fullName>
    </submittedName>
</protein>
<dbReference type="Pfam" id="PF00691">
    <property type="entry name" value="OmpA"/>
    <property type="match status" value="1"/>
</dbReference>
<organism evidence="6 7">
    <name type="scientific">Zoogloea oryzae</name>
    <dbReference type="NCBI Taxonomy" id="310767"/>
    <lineage>
        <taxon>Bacteria</taxon>
        <taxon>Pseudomonadati</taxon>
        <taxon>Pseudomonadota</taxon>
        <taxon>Betaproteobacteria</taxon>
        <taxon>Rhodocyclales</taxon>
        <taxon>Zoogloeaceae</taxon>
        <taxon>Zoogloea</taxon>
    </lineage>
</organism>
<sequence>MIAQTKGTTVTENRIFAMTLVALATLAGCSSTPPKNALLDQARSDYQIAEANPQAREFAAGEMKQAGDALKLADEASMRGDKPADVDHLAYLAKQRVAIAQETGNQKAAEKAVAGAEGARDKVRLAARTTEADMAHRSADSARMATGDAQARNRELESQLKALNARQTPRGMVVTIGDVLFDTDRAEIRSGGRRNMEKLAAFLKANPERKAMIEGFTDSTGSDVHNRELSGRRADAVMGALVDMGIGSSRLSAHGYGEAYPVAGNGSIGGRQMNRRVEVVLSDENGNIPAR</sequence>
<feature type="domain" description="OmpA-like" evidence="5">
    <location>
        <begin position="168"/>
        <end position="285"/>
    </location>
</feature>
<evidence type="ECO:0000313" key="7">
    <source>
        <dbReference type="Proteomes" id="UP001157167"/>
    </source>
</evidence>
<dbReference type="PRINTS" id="PR01023">
    <property type="entry name" value="NAFLGMOTY"/>
</dbReference>
<dbReference type="Pfam" id="PF14346">
    <property type="entry name" value="DUF4398"/>
    <property type="match status" value="1"/>
</dbReference>
<dbReference type="EMBL" id="BSPX01000065">
    <property type="protein sequence ID" value="GLT23913.1"/>
    <property type="molecule type" value="Genomic_DNA"/>
</dbReference>
<evidence type="ECO:0000256" key="2">
    <source>
        <dbReference type="ARBA" id="ARBA00023136"/>
    </source>
</evidence>
<evidence type="ECO:0000259" key="5">
    <source>
        <dbReference type="PROSITE" id="PS51123"/>
    </source>
</evidence>
<proteinExistence type="predicted"/>
<reference evidence="7" key="1">
    <citation type="journal article" date="2019" name="Int. J. Syst. Evol. Microbiol.">
        <title>The Global Catalogue of Microorganisms (GCM) 10K type strain sequencing project: providing services to taxonomists for standard genome sequencing and annotation.</title>
        <authorList>
            <consortium name="The Broad Institute Genomics Platform"/>
            <consortium name="The Broad Institute Genome Sequencing Center for Infectious Disease"/>
            <person name="Wu L."/>
            <person name="Ma J."/>
        </authorList>
    </citation>
    <scope>NUCLEOTIDE SEQUENCE [LARGE SCALE GENOMIC DNA]</scope>
    <source>
        <strain evidence="7">NBRC 102407</strain>
    </source>
</reference>
<keyword evidence="2 4" id="KW-0472">Membrane</keyword>
<dbReference type="InterPro" id="IPR025511">
    <property type="entry name" value="DUF4398"/>
</dbReference>
<dbReference type="Proteomes" id="UP001157167">
    <property type="component" value="Unassembled WGS sequence"/>
</dbReference>
<dbReference type="PROSITE" id="PS51123">
    <property type="entry name" value="OMPA_2"/>
    <property type="match status" value="1"/>
</dbReference>
<evidence type="ECO:0000256" key="4">
    <source>
        <dbReference type="PROSITE-ProRule" id="PRU00473"/>
    </source>
</evidence>
<dbReference type="SUPFAM" id="SSF103088">
    <property type="entry name" value="OmpA-like"/>
    <property type="match status" value="1"/>
</dbReference>
<keyword evidence="7" id="KW-1185">Reference proteome</keyword>
<keyword evidence="3" id="KW-0998">Cell outer membrane</keyword>
<dbReference type="PANTHER" id="PTHR30329:SF21">
    <property type="entry name" value="LIPOPROTEIN YIAD-RELATED"/>
    <property type="match status" value="1"/>
</dbReference>
<dbReference type="InterPro" id="IPR050330">
    <property type="entry name" value="Bact_OuterMem_StrucFunc"/>
</dbReference>
<dbReference type="CDD" id="cd07185">
    <property type="entry name" value="OmpA_C-like"/>
    <property type="match status" value="1"/>
</dbReference>
<dbReference type="InterPro" id="IPR006665">
    <property type="entry name" value="OmpA-like"/>
</dbReference>
<name>A0ABQ6FE77_9RHOO</name>
<dbReference type="InterPro" id="IPR006664">
    <property type="entry name" value="OMP_bac"/>
</dbReference>
<dbReference type="PANTHER" id="PTHR30329">
    <property type="entry name" value="STATOR ELEMENT OF FLAGELLAR MOTOR COMPLEX"/>
    <property type="match status" value="1"/>
</dbReference>
<comment type="caution">
    <text evidence="6">The sequence shown here is derived from an EMBL/GenBank/DDBJ whole genome shotgun (WGS) entry which is preliminary data.</text>
</comment>
<dbReference type="InterPro" id="IPR036737">
    <property type="entry name" value="OmpA-like_sf"/>
</dbReference>